<proteinExistence type="inferred from homology"/>
<keyword evidence="5 7" id="KW-0067">ATP-binding</keyword>
<dbReference type="InterPro" id="IPR027417">
    <property type="entry name" value="P-loop_NTPase"/>
</dbReference>
<name>A0A2T1N5C0_9FLAO</name>
<evidence type="ECO:0000313" key="7">
    <source>
        <dbReference type="EMBL" id="PSG86473.1"/>
    </source>
</evidence>
<sequence>MSLKNQRIQEVYACFKHNDVELGYRKLMDCAIDTQNLSIYQHIIGLTQWKANNPNQIEAFVTQCIDVLKLVETSNITIHEDYSAVITAQNITKRYGKNGFSLGPVSFSIKKGQVYGLVGENGNGKTTLLRILAKELNFDKGSIEYTFNKPYTSDFDLRSKLVYIPQRTEKWYGSLKDNLKLVLAHYGIPKEENEIRVLMMIARMGLWNYKHLKWSELSSGYKMRFELARTLLRQPEVLLLDEPLANLDVLAQQVILEDLKSICNSLSHPIALILSSQQLFEVEKISDNVIFLKEGQYKDTLSKISNVEDELIIELDSSASRDELLNAFKNLKLKKLVFNGGIYIAYFRYETTFNEVLKQLGETGIQTTYIRNISISTRRFFV</sequence>
<dbReference type="GO" id="GO:0005524">
    <property type="term" value="F:ATP binding"/>
    <property type="evidence" value="ECO:0007669"/>
    <property type="project" value="UniProtKB-KW"/>
</dbReference>
<reference evidence="7 8" key="1">
    <citation type="submission" date="2018-03" db="EMBL/GenBank/DDBJ databases">
        <title>Mesoflavibacter sp. HG37 and Mesoflavibacter sp. HG96 sp.nov., two marine bacteria isolated from seawater of Western Pacific Ocean.</title>
        <authorList>
            <person name="Cheng H."/>
            <person name="Wu Y.-H."/>
            <person name="Guo L.-L."/>
            <person name="Xu X.-W."/>
        </authorList>
    </citation>
    <scope>NUCLEOTIDE SEQUENCE [LARGE SCALE GENOMIC DNA]</scope>
    <source>
        <strain evidence="7 8">KCTC 32269</strain>
    </source>
</reference>
<evidence type="ECO:0000256" key="2">
    <source>
        <dbReference type="ARBA" id="ARBA00022448"/>
    </source>
</evidence>
<keyword evidence="2" id="KW-0813">Transport</keyword>
<accession>A0A2T1N5C0</accession>
<dbReference type="SMART" id="SM00382">
    <property type="entry name" value="AAA"/>
    <property type="match status" value="1"/>
</dbReference>
<dbReference type="PROSITE" id="PS50893">
    <property type="entry name" value="ABC_TRANSPORTER_2"/>
    <property type="match status" value="1"/>
</dbReference>
<dbReference type="InterPro" id="IPR003593">
    <property type="entry name" value="AAA+_ATPase"/>
</dbReference>
<dbReference type="GO" id="GO:0016887">
    <property type="term" value="F:ATP hydrolysis activity"/>
    <property type="evidence" value="ECO:0007669"/>
    <property type="project" value="InterPro"/>
</dbReference>
<comment type="caution">
    <text evidence="7">The sequence shown here is derived from an EMBL/GenBank/DDBJ whole genome shotgun (WGS) entry which is preliminary data.</text>
</comment>
<dbReference type="OrthoDB" id="963173at2"/>
<gene>
    <name evidence="7" type="ORF">C7H52_12370</name>
</gene>
<evidence type="ECO:0000256" key="3">
    <source>
        <dbReference type="ARBA" id="ARBA00022458"/>
    </source>
</evidence>
<dbReference type="InterPro" id="IPR050763">
    <property type="entry name" value="ABC_transporter_ATP-binding"/>
</dbReference>
<protein>
    <submittedName>
        <fullName evidence="7">ABC transporter ATP-binding protein</fullName>
    </submittedName>
</protein>
<keyword evidence="4" id="KW-0547">Nucleotide-binding</keyword>
<evidence type="ECO:0000256" key="5">
    <source>
        <dbReference type="ARBA" id="ARBA00022840"/>
    </source>
</evidence>
<evidence type="ECO:0000259" key="6">
    <source>
        <dbReference type="PROSITE" id="PS50893"/>
    </source>
</evidence>
<dbReference type="InterPro" id="IPR003439">
    <property type="entry name" value="ABC_transporter-like_ATP-bd"/>
</dbReference>
<dbReference type="AlphaFoldDB" id="A0A2T1N5C0"/>
<comment type="similarity">
    <text evidence="1">Belongs to the ABC transporter superfamily.</text>
</comment>
<evidence type="ECO:0000313" key="8">
    <source>
        <dbReference type="Proteomes" id="UP000238426"/>
    </source>
</evidence>
<evidence type="ECO:0000256" key="1">
    <source>
        <dbReference type="ARBA" id="ARBA00005417"/>
    </source>
</evidence>
<dbReference type="PANTHER" id="PTHR42711:SF5">
    <property type="entry name" value="ABC TRANSPORTER ATP-BINDING PROTEIN NATA"/>
    <property type="match status" value="1"/>
</dbReference>
<keyword evidence="3" id="KW-0536">Nodulation</keyword>
<dbReference type="Pfam" id="PF00005">
    <property type="entry name" value="ABC_tran"/>
    <property type="match status" value="1"/>
</dbReference>
<dbReference type="EMBL" id="PXOQ01000015">
    <property type="protein sequence ID" value="PSG86473.1"/>
    <property type="molecule type" value="Genomic_DNA"/>
</dbReference>
<dbReference type="RefSeq" id="WP_106464213.1">
    <property type="nucleotide sequence ID" value="NZ_PXOQ01000015.1"/>
</dbReference>
<evidence type="ECO:0000256" key="4">
    <source>
        <dbReference type="ARBA" id="ARBA00022741"/>
    </source>
</evidence>
<dbReference type="PANTHER" id="PTHR42711">
    <property type="entry name" value="ABC TRANSPORTER ATP-BINDING PROTEIN"/>
    <property type="match status" value="1"/>
</dbReference>
<dbReference type="CDD" id="cd03230">
    <property type="entry name" value="ABC_DR_subfamily_A"/>
    <property type="match status" value="1"/>
</dbReference>
<dbReference type="Proteomes" id="UP000238426">
    <property type="component" value="Unassembled WGS sequence"/>
</dbReference>
<dbReference type="SUPFAM" id="SSF52540">
    <property type="entry name" value="P-loop containing nucleoside triphosphate hydrolases"/>
    <property type="match status" value="1"/>
</dbReference>
<organism evidence="7 8">
    <name type="scientific">Aurantibacter aestuarii</name>
    <dbReference type="NCBI Taxonomy" id="1266046"/>
    <lineage>
        <taxon>Bacteria</taxon>
        <taxon>Pseudomonadati</taxon>
        <taxon>Bacteroidota</taxon>
        <taxon>Flavobacteriia</taxon>
        <taxon>Flavobacteriales</taxon>
        <taxon>Flavobacteriaceae</taxon>
        <taxon>Aurantibacter</taxon>
    </lineage>
</organism>
<dbReference type="Gene3D" id="3.40.50.300">
    <property type="entry name" value="P-loop containing nucleotide triphosphate hydrolases"/>
    <property type="match status" value="1"/>
</dbReference>
<feature type="domain" description="ABC transporter" evidence="6">
    <location>
        <begin position="86"/>
        <end position="319"/>
    </location>
</feature>
<keyword evidence="8" id="KW-1185">Reference proteome</keyword>